<dbReference type="PANTHER" id="PTHR34135">
    <property type="entry name" value="LYSOZYME"/>
    <property type="match status" value="1"/>
</dbReference>
<name>A0A2G3E7V9_9FIRM</name>
<sequence>MAILIILIFLSALLALLLYLGIVHINNPSKAKYPVNGVDVSAYQGQVDWDTLSSQDIDFAYIKATEGSTFKDSCFEYNWKEAGETDLRIGAYHFFSFESSGEKQAANFIDSVDVIPMMLPPVIDVEYYGKYQNEDDIDVVEIRAELRNMINILKEESGVNPVLYVSEETYNTIVAQEFSDCDIWYRSVYGKIDGELDWTFWQYSNRHRLNGYEGEEPFIDMNVFYGTKEEFESYGTQI</sequence>
<dbReference type="SUPFAM" id="SSF51445">
    <property type="entry name" value="(Trans)glycosidases"/>
    <property type="match status" value="1"/>
</dbReference>
<dbReference type="Proteomes" id="UP000224317">
    <property type="component" value="Unassembled WGS sequence"/>
</dbReference>
<reference evidence="4" key="1">
    <citation type="submission" date="2017-10" db="EMBL/GenBank/DDBJ databases">
        <title>Resolving the taxonomy of Roseburia spp., Eubacterium rectale and Agathobacter spp. through phylogenomic analysis.</title>
        <authorList>
            <person name="Sheridan P.O."/>
            <person name="Walker A.W."/>
            <person name="Duncan S.H."/>
            <person name="Scott K.P."/>
            <person name="Toole P.W.O."/>
            <person name="Luis P."/>
            <person name="Flint H.J."/>
        </authorList>
    </citation>
    <scope>NUCLEOTIDE SEQUENCE [LARGE SCALE GENOMIC DNA]</scope>
    <source>
        <strain evidence="4">JK10</strain>
    </source>
</reference>
<dbReference type="AlphaFoldDB" id="A0A2G3E7V9"/>
<dbReference type="GO" id="GO:0016052">
    <property type="term" value="P:carbohydrate catabolic process"/>
    <property type="evidence" value="ECO:0007669"/>
    <property type="project" value="TreeGrafter"/>
</dbReference>
<keyword evidence="5" id="KW-1185">Reference proteome</keyword>
<dbReference type="InterPro" id="IPR002053">
    <property type="entry name" value="Glyco_hydro_25"/>
</dbReference>
<evidence type="ECO:0000256" key="1">
    <source>
        <dbReference type="ARBA" id="ARBA00010646"/>
    </source>
</evidence>
<protein>
    <submittedName>
        <fullName evidence="4">Glycoside hydrolase family 25</fullName>
    </submittedName>
</protein>
<dbReference type="GO" id="GO:0009253">
    <property type="term" value="P:peptidoglycan catabolic process"/>
    <property type="evidence" value="ECO:0007669"/>
    <property type="project" value="InterPro"/>
</dbReference>
<accession>A0A2G3E7V9</accession>
<dbReference type="PANTHER" id="PTHR34135:SF2">
    <property type="entry name" value="LYSOZYME"/>
    <property type="match status" value="1"/>
</dbReference>
<evidence type="ECO:0000256" key="3">
    <source>
        <dbReference type="ARBA" id="ARBA00023295"/>
    </source>
</evidence>
<proteinExistence type="inferred from homology"/>
<dbReference type="GO" id="GO:0016998">
    <property type="term" value="P:cell wall macromolecule catabolic process"/>
    <property type="evidence" value="ECO:0007669"/>
    <property type="project" value="InterPro"/>
</dbReference>
<dbReference type="EMBL" id="PDYH01000057">
    <property type="protein sequence ID" value="PHU39327.1"/>
    <property type="molecule type" value="Genomic_DNA"/>
</dbReference>
<dbReference type="InterPro" id="IPR018077">
    <property type="entry name" value="Glyco_hydro_fam25_subgr"/>
</dbReference>
<gene>
    <name evidence="4" type="ORF">CSX00_12080</name>
</gene>
<evidence type="ECO:0000313" key="4">
    <source>
        <dbReference type="EMBL" id="PHU39327.1"/>
    </source>
</evidence>
<comment type="similarity">
    <text evidence="1">Belongs to the glycosyl hydrolase 25 family.</text>
</comment>
<organism evidence="4 5">
    <name type="scientific">Pseudobutyrivibrio ruminis</name>
    <dbReference type="NCBI Taxonomy" id="46206"/>
    <lineage>
        <taxon>Bacteria</taxon>
        <taxon>Bacillati</taxon>
        <taxon>Bacillota</taxon>
        <taxon>Clostridia</taxon>
        <taxon>Lachnospirales</taxon>
        <taxon>Lachnospiraceae</taxon>
        <taxon>Pseudobutyrivibrio</taxon>
    </lineage>
</organism>
<dbReference type="GO" id="GO:0003796">
    <property type="term" value="F:lysozyme activity"/>
    <property type="evidence" value="ECO:0007669"/>
    <property type="project" value="InterPro"/>
</dbReference>
<comment type="caution">
    <text evidence="4">The sequence shown here is derived from an EMBL/GenBank/DDBJ whole genome shotgun (WGS) entry which is preliminary data.</text>
</comment>
<dbReference type="SMART" id="SM00641">
    <property type="entry name" value="Glyco_25"/>
    <property type="match status" value="1"/>
</dbReference>
<evidence type="ECO:0000256" key="2">
    <source>
        <dbReference type="ARBA" id="ARBA00022801"/>
    </source>
</evidence>
<dbReference type="PROSITE" id="PS51904">
    <property type="entry name" value="GLYCOSYL_HYDROL_F25_2"/>
    <property type="match status" value="1"/>
</dbReference>
<keyword evidence="3" id="KW-0326">Glycosidase</keyword>
<dbReference type="InterPro" id="IPR017853">
    <property type="entry name" value="GH"/>
</dbReference>
<dbReference type="Gene3D" id="3.20.20.80">
    <property type="entry name" value="Glycosidases"/>
    <property type="match status" value="1"/>
</dbReference>
<keyword evidence="2 4" id="KW-0378">Hydrolase</keyword>
<dbReference type="Pfam" id="PF01183">
    <property type="entry name" value="Glyco_hydro_25"/>
    <property type="match status" value="1"/>
</dbReference>
<evidence type="ECO:0000313" key="5">
    <source>
        <dbReference type="Proteomes" id="UP000224317"/>
    </source>
</evidence>